<gene>
    <name evidence="1" type="ORF">C7443_102368</name>
</gene>
<evidence type="ECO:0000313" key="1">
    <source>
        <dbReference type="EMBL" id="PWV64715.1"/>
    </source>
</evidence>
<comment type="caution">
    <text evidence="1">The sequence shown here is derived from an EMBL/GenBank/DDBJ whole genome shotgun (WGS) entry which is preliminary data.</text>
</comment>
<protein>
    <submittedName>
        <fullName evidence="1">Uncharacterized protein</fullName>
    </submittedName>
</protein>
<dbReference type="EMBL" id="QGTJ01000002">
    <property type="protein sequence ID" value="PWV64715.1"/>
    <property type="molecule type" value="Genomic_DNA"/>
</dbReference>
<accession>A0A317MYL3</accession>
<sequence length="98" mass="10793">MATATTYTIITNGDRLIWDCLPEPCTNAQIYAAVHEAENRHGDIVDEEEIIIVYGCTLTDVVEPGDEISWAADAGASRPFDADGRSYQYAVVRRFVPA</sequence>
<evidence type="ECO:0000313" key="2">
    <source>
        <dbReference type="Proteomes" id="UP000246569"/>
    </source>
</evidence>
<name>A0A317MYL3_9GAMM</name>
<organism evidence="1 2">
    <name type="scientific">Plasticicumulans acidivorans</name>
    <dbReference type="NCBI Taxonomy" id="886464"/>
    <lineage>
        <taxon>Bacteria</taxon>
        <taxon>Pseudomonadati</taxon>
        <taxon>Pseudomonadota</taxon>
        <taxon>Gammaproteobacteria</taxon>
        <taxon>Candidatus Competibacteraceae</taxon>
        <taxon>Plasticicumulans</taxon>
    </lineage>
</organism>
<proteinExistence type="predicted"/>
<keyword evidence="2" id="KW-1185">Reference proteome</keyword>
<dbReference type="RefSeq" id="WP_110017347.1">
    <property type="nucleotide sequence ID" value="NZ_QGTJ01000002.1"/>
</dbReference>
<dbReference type="Proteomes" id="UP000246569">
    <property type="component" value="Unassembled WGS sequence"/>
</dbReference>
<reference evidence="1 2" key="1">
    <citation type="submission" date="2018-05" db="EMBL/GenBank/DDBJ databases">
        <title>Genomic Encyclopedia of Type Strains, Phase IV (KMG-IV): sequencing the most valuable type-strain genomes for metagenomic binning, comparative biology and taxonomic classification.</title>
        <authorList>
            <person name="Goeker M."/>
        </authorList>
    </citation>
    <scope>NUCLEOTIDE SEQUENCE [LARGE SCALE GENOMIC DNA]</scope>
    <source>
        <strain evidence="1 2">DSM 23606</strain>
    </source>
</reference>
<dbReference type="AlphaFoldDB" id="A0A317MYL3"/>